<dbReference type="Proteomes" id="UP000265160">
    <property type="component" value="LG22"/>
</dbReference>
<dbReference type="Ensembl" id="ENSMZET00005037381.1">
    <property type="protein sequence ID" value="ENSMZEP00005036107.1"/>
    <property type="gene ID" value="ENSMZEG00005026944.1"/>
</dbReference>
<protein>
    <recommendedName>
        <fullName evidence="6">Ig-like domain-containing protein</fullName>
    </recommendedName>
</protein>
<dbReference type="PANTHER" id="PTHR44337">
    <property type="entry name" value="CARCINOEMBRYONIC ANTIGEN-RELATED CELL ADHESION MOLECULE 8"/>
    <property type="match status" value="1"/>
</dbReference>
<keyword evidence="4" id="KW-0393">Immunoglobulin domain</keyword>
<feature type="domain" description="Ig-like" evidence="6">
    <location>
        <begin position="316"/>
        <end position="384"/>
    </location>
</feature>
<organism evidence="7 8">
    <name type="scientific">Maylandia zebra</name>
    <name type="common">zebra mbuna</name>
    <dbReference type="NCBI Taxonomy" id="106582"/>
    <lineage>
        <taxon>Eukaryota</taxon>
        <taxon>Metazoa</taxon>
        <taxon>Chordata</taxon>
        <taxon>Craniata</taxon>
        <taxon>Vertebrata</taxon>
        <taxon>Euteleostomi</taxon>
        <taxon>Actinopterygii</taxon>
        <taxon>Neopterygii</taxon>
        <taxon>Teleostei</taxon>
        <taxon>Neoteleostei</taxon>
        <taxon>Acanthomorphata</taxon>
        <taxon>Ovalentaria</taxon>
        <taxon>Cichlomorphae</taxon>
        <taxon>Cichliformes</taxon>
        <taxon>Cichlidae</taxon>
        <taxon>African cichlids</taxon>
        <taxon>Pseudocrenilabrinae</taxon>
        <taxon>Haplochromini</taxon>
        <taxon>Maylandia</taxon>
        <taxon>Maylandia zebra complex</taxon>
    </lineage>
</organism>
<dbReference type="PROSITE" id="PS50835">
    <property type="entry name" value="IG_LIKE"/>
    <property type="match status" value="3"/>
</dbReference>
<dbReference type="GeneTree" id="ENSGT01100000263479"/>
<accession>A0A3P9DPE0</accession>
<dbReference type="Pfam" id="PF07686">
    <property type="entry name" value="V-set"/>
    <property type="match status" value="1"/>
</dbReference>
<evidence type="ECO:0000313" key="7">
    <source>
        <dbReference type="Ensembl" id="ENSMZEP00005036107.1"/>
    </source>
</evidence>
<reference evidence="7 8" key="1">
    <citation type="journal article" date="2014" name="Nature">
        <title>The genomic substrate for adaptive radiation in African cichlid fish.</title>
        <authorList>
            <person name="Brawand D."/>
            <person name="Wagner C.E."/>
            <person name="Li Y.I."/>
            <person name="Malinsky M."/>
            <person name="Keller I."/>
            <person name="Fan S."/>
            <person name="Simakov O."/>
            <person name="Ng A.Y."/>
            <person name="Lim Z.W."/>
            <person name="Bezault E."/>
            <person name="Turner-Maier J."/>
            <person name="Johnson J."/>
            <person name="Alcazar R."/>
            <person name="Noh H.J."/>
            <person name="Russell P."/>
            <person name="Aken B."/>
            <person name="Alfoldi J."/>
            <person name="Amemiya C."/>
            <person name="Azzouzi N."/>
            <person name="Baroiller J.F."/>
            <person name="Barloy-Hubler F."/>
            <person name="Berlin A."/>
            <person name="Bloomquist R."/>
            <person name="Carleton K.L."/>
            <person name="Conte M.A."/>
            <person name="D'Cotta H."/>
            <person name="Eshel O."/>
            <person name="Gaffney L."/>
            <person name="Galibert F."/>
            <person name="Gante H.F."/>
            <person name="Gnerre S."/>
            <person name="Greuter L."/>
            <person name="Guyon R."/>
            <person name="Haddad N.S."/>
            <person name="Haerty W."/>
            <person name="Harris R.M."/>
            <person name="Hofmann H.A."/>
            <person name="Hourlier T."/>
            <person name="Hulata G."/>
            <person name="Jaffe D.B."/>
            <person name="Lara M."/>
            <person name="Lee A.P."/>
            <person name="MacCallum I."/>
            <person name="Mwaiko S."/>
            <person name="Nikaido M."/>
            <person name="Nishihara H."/>
            <person name="Ozouf-Costaz C."/>
            <person name="Penman D.J."/>
            <person name="Przybylski D."/>
            <person name="Rakotomanga M."/>
            <person name="Renn S.C.P."/>
            <person name="Ribeiro F.J."/>
            <person name="Ron M."/>
            <person name="Salzburger W."/>
            <person name="Sanchez-Pulido L."/>
            <person name="Santos M.E."/>
            <person name="Searle S."/>
            <person name="Sharpe T."/>
            <person name="Swofford R."/>
            <person name="Tan F.J."/>
            <person name="Williams L."/>
            <person name="Young S."/>
            <person name="Yin S."/>
            <person name="Okada N."/>
            <person name="Kocher T.D."/>
            <person name="Miska E.A."/>
            <person name="Lander E.S."/>
            <person name="Venkatesh B."/>
            <person name="Fernald R.D."/>
            <person name="Meyer A."/>
            <person name="Ponting C.P."/>
            <person name="Streelman J.T."/>
            <person name="Lindblad-Toh K."/>
            <person name="Seehausen O."/>
            <person name="Di Palma F."/>
        </authorList>
    </citation>
    <scope>NUCLEOTIDE SEQUENCE</scope>
</reference>
<keyword evidence="5" id="KW-0812">Transmembrane</keyword>
<feature type="domain" description="Ig-like" evidence="6">
    <location>
        <begin position="392"/>
        <end position="469"/>
    </location>
</feature>
<evidence type="ECO:0000256" key="1">
    <source>
        <dbReference type="ARBA" id="ARBA00022729"/>
    </source>
</evidence>
<keyword evidence="1" id="KW-0732">Signal</keyword>
<keyword evidence="5" id="KW-0472">Membrane</keyword>
<evidence type="ECO:0000256" key="3">
    <source>
        <dbReference type="ARBA" id="ARBA00023180"/>
    </source>
</evidence>
<evidence type="ECO:0000256" key="4">
    <source>
        <dbReference type="ARBA" id="ARBA00023319"/>
    </source>
</evidence>
<dbReference type="SMART" id="SM00409">
    <property type="entry name" value="IG"/>
    <property type="match status" value="3"/>
</dbReference>
<evidence type="ECO:0000259" key="6">
    <source>
        <dbReference type="PROSITE" id="PS50835"/>
    </source>
</evidence>
<dbReference type="SMART" id="SM00408">
    <property type="entry name" value="IGc2"/>
    <property type="match status" value="3"/>
</dbReference>
<sequence length="511" mass="54218">TSLSQQRSFSFKVLLCAHVLPDSRYYYYYCLMCLCGLFSAGCCVEQGILPEGPVSALVGGNVTLKTTITSQNLDVITWIFNNLNGVATFVGGNLRVTAAYTGRVSLNPTDGSLTLSALKPGDSGDYTVTVITSDATLVGETKLQVVEPVSNVDIKSNVPDAIEYNSTVILTCSAIGSSLSFKWINGSVPIVVDGTRITEIKVSSTLISSSLFVFYGPDDVTITPANPPKFIQAGSTFNLTCSASSLPPASFTWYYNGMRIETSSSVLTLDMIKGYTEAANYTCRAENPKSKRSVPSPAVSFTIMEGISSVEIIGPTGDLIASNSTANLNWLKDGKPLGPSSPRVVFAADESSVLISPLQKDDNGRFTCRVSNAVSSKEAHYNMQVVYGPEQPTITARKAVEVNQQVELTCSAASVPPANYIWKLNGTATTTTAAVFIIASATYKDAGTYTCEAHNIITSKTTSTSHNLSVQGEGTLDGLSDGAIAGIVIAVIIAVALVVVGVWHYCRQKVP</sequence>
<dbReference type="AlphaFoldDB" id="A0A3P9DPE0"/>
<feature type="transmembrane region" description="Helical" evidence="5">
    <location>
        <begin position="483"/>
        <end position="506"/>
    </location>
</feature>
<dbReference type="Pfam" id="PF13895">
    <property type="entry name" value="Ig_2"/>
    <property type="match status" value="1"/>
</dbReference>
<dbReference type="Pfam" id="PF13927">
    <property type="entry name" value="Ig_3"/>
    <property type="match status" value="1"/>
</dbReference>
<feature type="domain" description="Ig-like" evidence="6">
    <location>
        <begin position="217"/>
        <end position="300"/>
    </location>
</feature>
<dbReference type="PANTHER" id="PTHR44337:SF17">
    <property type="entry name" value="CARCINOEMBRYONIC ANTIGEN-RELATED CELL ADHESION MOLECULE 5 ISOFORM X1"/>
    <property type="match status" value="1"/>
</dbReference>
<dbReference type="InterPro" id="IPR013106">
    <property type="entry name" value="Ig_V-set"/>
</dbReference>
<dbReference type="InterPro" id="IPR007110">
    <property type="entry name" value="Ig-like_dom"/>
</dbReference>
<proteinExistence type="predicted"/>
<dbReference type="InterPro" id="IPR003599">
    <property type="entry name" value="Ig_sub"/>
</dbReference>
<dbReference type="InterPro" id="IPR013098">
    <property type="entry name" value="Ig_I-set"/>
</dbReference>
<keyword evidence="5" id="KW-1133">Transmembrane helix</keyword>
<keyword evidence="3" id="KW-0325">Glycoprotein</keyword>
<reference evidence="7" key="3">
    <citation type="submission" date="2025-09" db="UniProtKB">
        <authorList>
            <consortium name="Ensembl"/>
        </authorList>
    </citation>
    <scope>IDENTIFICATION</scope>
</reference>
<keyword evidence="2" id="KW-1015">Disulfide bond</keyword>
<dbReference type="Gene3D" id="2.60.40.10">
    <property type="entry name" value="Immunoglobulins"/>
    <property type="match status" value="4"/>
</dbReference>
<dbReference type="InterPro" id="IPR013783">
    <property type="entry name" value="Ig-like_fold"/>
</dbReference>
<dbReference type="InterPro" id="IPR036179">
    <property type="entry name" value="Ig-like_dom_sf"/>
</dbReference>
<dbReference type="InterPro" id="IPR052598">
    <property type="entry name" value="IgSF_CEA-related"/>
</dbReference>
<evidence type="ECO:0000256" key="5">
    <source>
        <dbReference type="SAM" id="Phobius"/>
    </source>
</evidence>
<dbReference type="STRING" id="106582.ENSMZEP00005036107"/>
<name>A0A3P9DPE0_9CICH</name>
<evidence type="ECO:0000313" key="8">
    <source>
        <dbReference type="Proteomes" id="UP000265160"/>
    </source>
</evidence>
<dbReference type="InterPro" id="IPR003598">
    <property type="entry name" value="Ig_sub2"/>
</dbReference>
<evidence type="ECO:0000256" key="2">
    <source>
        <dbReference type="ARBA" id="ARBA00023157"/>
    </source>
</evidence>
<dbReference type="SUPFAM" id="SSF48726">
    <property type="entry name" value="Immunoglobulin"/>
    <property type="match status" value="3"/>
</dbReference>
<reference evidence="7" key="2">
    <citation type="submission" date="2025-08" db="UniProtKB">
        <authorList>
            <consortium name="Ensembl"/>
        </authorList>
    </citation>
    <scope>IDENTIFICATION</scope>
</reference>
<keyword evidence="8" id="KW-1185">Reference proteome</keyword>
<dbReference type="Pfam" id="PF07679">
    <property type="entry name" value="I-set"/>
    <property type="match status" value="1"/>
</dbReference>